<gene>
    <name evidence="8" type="ORF">NCTC12965_03768</name>
</gene>
<dbReference type="GO" id="GO:0016301">
    <property type="term" value="F:kinase activity"/>
    <property type="evidence" value="ECO:0007669"/>
    <property type="project" value="UniProtKB-KW"/>
</dbReference>
<keyword evidence="8" id="KW-0418">Kinase</keyword>
<evidence type="ECO:0000256" key="4">
    <source>
        <dbReference type="ARBA" id="ARBA00022989"/>
    </source>
</evidence>
<evidence type="ECO:0000313" key="8">
    <source>
        <dbReference type="EMBL" id="VTR35312.1"/>
    </source>
</evidence>
<keyword evidence="3 6" id="KW-0812">Transmembrane</keyword>
<protein>
    <submittedName>
        <fullName evidence="8">Tyrosine kinase</fullName>
    </submittedName>
</protein>
<organism evidence="8">
    <name type="scientific">Serratia fonticola</name>
    <dbReference type="NCBI Taxonomy" id="47917"/>
    <lineage>
        <taxon>Bacteria</taxon>
        <taxon>Pseudomonadati</taxon>
        <taxon>Pseudomonadota</taxon>
        <taxon>Gammaproteobacteria</taxon>
        <taxon>Enterobacterales</taxon>
        <taxon>Yersiniaceae</taxon>
        <taxon>Serratia</taxon>
    </lineage>
</organism>
<keyword evidence="8" id="KW-0808">Transferase</keyword>
<keyword evidence="4 6" id="KW-1133">Transmembrane helix</keyword>
<keyword evidence="5 6" id="KW-0472">Membrane</keyword>
<name>A0A4U9UT69_SERFO</name>
<evidence type="ECO:0000256" key="5">
    <source>
        <dbReference type="ARBA" id="ARBA00023136"/>
    </source>
</evidence>
<proteinExistence type="predicted"/>
<dbReference type="InterPro" id="IPR003856">
    <property type="entry name" value="LPS_length_determ_N"/>
</dbReference>
<dbReference type="GO" id="GO:0005886">
    <property type="term" value="C:plasma membrane"/>
    <property type="evidence" value="ECO:0007669"/>
    <property type="project" value="UniProtKB-SubCell"/>
</dbReference>
<evidence type="ECO:0000259" key="7">
    <source>
        <dbReference type="Pfam" id="PF02706"/>
    </source>
</evidence>
<evidence type="ECO:0000256" key="6">
    <source>
        <dbReference type="SAM" id="Phobius"/>
    </source>
</evidence>
<feature type="domain" description="Polysaccharide chain length determinant N-terminal" evidence="7">
    <location>
        <begin position="16"/>
        <end position="52"/>
    </location>
</feature>
<dbReference type="EMBL" id="CABEEZ010000079">
    <property type="protein sequence ID" value="VTR35312.1"/>
    <property type="molecule type" value="Genomic_DNA"/>
</dbReference>
<sequence>MSDKKRESTFQQENEGIDIGRIWGSLVDHRWMILGMTALFTVIGTLYVLFSTRFIAPML</sequence>
<dbReference type="Pfam" id="PF02706">
    <property type="entry name" value="Wzz"/>
    <property type="match status" value="1"/>
</dbReference>
<comment type="subcellular location">
    <subcellularLocation>
        <location evidence="1">Cell membrane</location>
        <topology evidence="1">Multi-pass membrane protein</topology>
    </subcellularLocation>
</comment>
<keyword evidence="2" id="KW-1003">Cell membrane</keyword>
<evidence type="ECO:0000256" key="3">
    <source>
        <dbReference type="ARBA" id="ARBA00022692"/>
    </source>
</evidence>
<accession>A0A4U9UT69</accession>
<feature type="transmembrane region" description="Helical" evidence="6">
    <location>
        <begin position="31"/>
        <end position="50"/>
    </location>
</feature>
<evidence type="ECO:0000256" key="2">
    <source>
        <dbReference type="ARBA" id="ARBA00022475"/>
    </source>
</evidence>
<evidence type="ECO:0000256" key="1">
    <source>
        <dbReference type="ARBA" id="ARBA00004651"/>
    </source>
</evidence>
<dbReference type="AlphaFoldDB" id="A0A4U9UT69"/>
<reference evidence="8" key="1">
    <citation type="submission" date="2019-05" db="EMBL/GenBank/DDBJ databases">
        <authorList>
            <consortium name="Pathogen Informatics"/>
        </authorList>
    </citation>
    <scope>NUCLEOTIDE SEQUENCE [LARGE SCALE GENOMIC DNA]</scope>
    <source>
        <strain evidence="8">NCTC12965</strain>
    </source>
</reference>